<feature type="compositionally biased region" description="Acidic residues" evidence="4">
    <location>
        <begin position="179"/>
        <end position="198"/>
    </location>
</feature>
<keyword evidence="3" id="KW-0539">Nucleus</keyword>
<sequence>MNKNDKDLEKFKRVKAIIDGTAKPFIPKSTKPTTIKSNGGGNRKNSMLKKQFVRTNKKSKKVVENEDEDDQFQYGDEEDNGESELDTYKLPNRFEDEEIEEEDAFDDADEDLIKSKANKNYDDEFEGEDFVDLDELLDEKEETSSVSSKSTKHDEEEDEEEKEDDDEEEGLSDDSLFSENDDDDDDEEPSEQEDDEENSNSSNLISIVKNLEKTKRSIKDENKSKTKLPDMTEVIGNESQFNIFPNVDENGTIDINDLMSFIPDEFDKVKSQLDEIADKAPISTPVSKYERDTIQRRITTEQAHKILTQWVPFVREQREKNLKFESKVVVPSTSSTLASSFSKTDLNDEISKAIMDSGASITRPPQGAIDPTTGKKVVDPIEEKRRLREIIKLRSIMYYQEIKDKRKKKIKSKSFRKVEKKKKEKALAKREEELMKLDPEFAKHKAEKLEERRVLERMTQRHKNNSKFMKNILNNRGLTTEDRRDINEHQKLAKELLLINKINNSNVNNENSDEDDDDDESDDDEESGDDDDNKNNKKIDLSDVDQKSLSDKERIQMKLQKLGRPTALPDKGINAMKFMQKSMERELDNAIKLQNGVDDYEQAELDDQEREIEESNRIILHKQLASNKQNPSNKIMSSGLLVEKAGFGNGHKVVSGSSIQIKNNNNNNNSNTNENNDNIKKLNNKKEQQQEQQEEEEELDEENPWLDVKKSKKKSKKDKKKQSDEFLISLNNLNNGSKISNDNNNNNNKNNNGKEVVKGNDLSNNVVNTTSNKKDNKRKFENNNINNNDNNNKESDEKSEKKTKTMGMSLITSNKQKELLLEAFAKDNIEDEFMEEKKQLVEEDVPEEKSNFLPGWGSWVGDGIQERDNSKKEAIIKRKRDQKIKELAQKRADSKNSRVIIDEKAPLDGVSKYVLNQLPQHYSNKEQYESTLSIAHGKDWNSSTAFRKLIEPKVSVMPGTFIKPVSIKDKQDFIMKKKEESKKKSKK</sequence>
<feature type="compositionally biased region" description="Acidic residues" evidence="4">
    <location>
        <begin position="65"/>
        <end position="85"/>
    </location>
</feature>
<dbReference type="KEGG" id="ddi:DDB_G0279371"/>
<feature type="compositionally biased region" description="Low complexity" evidence="4">
    <location>
        <begin position="662"/>
        <end position="676"/>
    </location>
</feature>
<dbReference type="AlphaFoldDB" id="Q54WV7"/>
<dbReference type="GO" id="GO:0006364">
    <property type="term" value="P:rRNA processing"/>
    <property type="evidence" value="ECO:0000250"/>
    <property type="project" value="dictyBase"/>
</dbReference>
<dbReference type="InParanoid" id="Q54WV7"/>
<feature type="compositionally biased region" description="Basic and acidic residues" evidence="4">
    <location>
        <begin position="772"/>
        <end position="781"/>
    </location>
</feature>
<dbReference type="PANTHER" id="PTHR14150:SF12">
    <property type="entry name" value="U3 SMALL NUCLEOLAR RNA-ASSOCIATED PROTEIN 14 HOMOLOG A"/>
    <property type="match status" value="1"/>
</dbReference>
<dbReference type="InterPro" id="IPR006709">
    <property type="entry name" value="SSU_processome_Utp14"/>
</dbReference>
<evidence type="ECO:0000313" key="5">
    <source>
        <dbReference type="EMBL" id="EAL67834.1"/>
    </source>
</evidence>
<organism evidence="5 6">
    <name type="scientific">Dictyostelium discoideum</name>
    <name type="common">Social amoeba</name>
    <dbReference type="NCBI Taxonomy" id="44689"/>
    <lineage>
        <taxon>Eukaryota</taxon>
        <taxon>Amoebozoa</taxon>
        <taxon>Evosea</taxon>
        <taxon>Eumycetozoa</taxon>
        <taxon>Dictyostelia</taxon>
        <taxon>Dictyosteliales</taxon>
        <taxon>Dictyosteliaceae</taxon>
        <taxon>Dictyostelium</taxon>
    </lineage>
</organism>
<evidence type="ECO:0000313" key="6">
    <source>
        <dbReference type="Proteomes" id="UP000002195"/>
    </source>
</evidence>
<feature type="compositionally biased region" description="Acidic residues" evidence="4">
    <location>
        <begin position="511"/>
        <end position="532"/>
    </location>
</feature>
<dbReference type="OMA" id="EHALSGW"/>
<dbReference type="PaxDb" id="44689-DDB0237493"/>
<feature type="compositionally biased region" description="Acidic residues" evidence="4">
    <location>
        <begin position="123"/>
        <end position="141"/>
    </location>
</feature>
<keyword evidence="2" id="KW-0597">Phosphoprotein</keyword>
<dbReference type="HOGENOM" id="CLU_003783_0_1_1"/>
<dbReference type="EMBL" id="AAFI02000030">
    <property type="protein sequence ID" value="EAL67834.1"/>
    <property type="molecule type" value="Genomic_DNA"/>
</dbReference>
<feature type="compositionally biased region" description="Basic residues" evidence="4">
    <location>
        <begin position="51"/>
        <end position="60"/>
    </location>
</feature>
<evidence type="ECO:0000256" key="1">
    <source>
        <dbReference type="ARBA" id="ARBA00004604"/>
    </source>
</evidence>
<dbReference type="GeneID" id="8622016"/>
<dbReference type="Proteomes" id="UP000002195">
    <property type="component" value="Unassembled WGS sequence"/>
</dbReference>
<dbReference type="GO" id="GO:0005730">
    <property type="term" value="C:nucleolus"/>
    <property type="evidence" value="ECO:0000318"/>
    <property type="project" value="GO_Central"/>
</dbReference>
<name>Q54WV7_DICDI</name>
<feature type="compositionally biased region" description="Basic and acidic residues" evidence="4">
    <location>
        <begin position="533"/>
        <end position="551"/>
    </location>
</feature>
<gene>
    <name evidence="5" type="primary">utp14</name>
    <name evidence="5" type="ORF">DDB_G0279371</name>
</gene>
<feature type="compositionally biased region" description="Basic and acidic residues" evidence="4">
    <location>
        <begin position="791"/>
        <end position="803"/>
    </location>
</feature>
<comment type="caution">
    <text evidence="5">The sequence shown here is derived from an EMBL/GenBank/DDBJ whole genome shotgun (WGS) entry which is preliminary data.</text>
</comment>
<dbReference type="Pfam" id="PF04615">
    <property type="entry name" value="Utp14"/>
    <property type="match status" value="1"/>
</dbReference>
<dbReference type="FunCoup" id="Q54WV7">
    <property type="interactions" value="461"/>
</dbReference>
<dbReference type="VEuPathDB" id="AmoebaDB:DDB_G0279371"/>
<feature type="region of interest" description="Disordered" evidence="4">
    <location>
        <begin position="23"/>
        <end position="210"/>
    </location>
</feature>
<feature type="compositionally biased region" description="Basic residues" evidence="4">
    <location>
        <begin position="710"/>
        <end position="720"/>
    </location>
</feature>
<dbReference type="SMR" id="Q54WV7"/>
<keyword evidence="6" id="KW-1185">Reference proteome</keyword>
<feature type="compositionally biased region" description="Acidic residues" evidence="4">
    <location>
        <begin position="692"/>
        <end position="704"/>
    </location>
</feature>
<dbReference type="eggNOG" id="KOG2172">
    <property type="taxonomic scope" value="Eukaryota"/>
</dbReference>
<reference evidence="5 6" key="1">
    <citation type="journal article" date="2005" name="Nature">
        <title>The genome of the social amoeba Dictyostelium discoideum.</title>
        <authorList>
            <consortium name="The Dictyostelium discoideum Sequencing Consortium"/>
            <person name="Eichinger L."/>
            <person name="Pachebat J.A."/>
            <person name="Glockner G."/>
            <person name="Rajandream M.A."/>
            <person name="Sucgang R."/>
            <person name="Berriman M."/>
            <person name="Song J."/>
            <person name="Olsen R."/>
            <person name="Szafranski K."/>
            <person name="Xu Q."/>
            <person name="Tunggal B."/>
            <person name="Kummerfeld S."/>
            <person name="Madera M."/>
            <person name="Konfortov B.A."/>
            <person name="Rivero F."/>
            <person name="Bankier A.T."/>
            <person name="Lehmann R."/>
            <person name="Hamlin N."/>
            <person name="Davies R."/>
            <person name="Gaudet P."/>
            <person name="Fey P."/>
            <person name="Pilcher K."/>
            <person name="Chen G."/>
            <person name="Saunders D."/>
            <person name="Sodergren E."/>
            <person name="Davis P."/>
            <person name="Kerhornou A."/>
            <person name="Nie X."/>
            <person name="Hall N."/>
            <person name="Anjard C."/>
            <person name="Hemphill L."/>
            <person name="Bason N."/>
            <person name="Farbrother P."/>
            <person name="Desany B."/>
            <person name="Just E."/>
            <person name="Morio T."/>
            <person name="Rost R."/>
            <person name="Churcher C."/>
            <person name="Cooper J."/>
            <person name="Haydock S."/>
            <person name="van Driessche N."/>
            <person name="Cronin A."/>
            <person name="Goodhead I."/>
            <person name="Muzny D."/>
            <person name="Mourier T."/>
            <person name="Pain A."/>
            <person name="Lu M."/>
            <person name="Harper D."/>
            <person name="Lindsay R."/>
            <person name="Hauser H."/>
            <person name="James K."/>
            <person name="Quiles M."/>
            <person name="Madan Babu M."/>
            <person name="Saito T."/>
            <person name="Buchrieser C."/>
            <person name="Wardroper A."/>
            <person name="Felder M."/>
            <person name="Thangavelu M."/>
            <person name="Johnson D."/>
            <person name="Knights A."/>
            <person name="Loulseged H."/>
            <person name="Mungall K."/>
            <person name="Oliver K."/>
            <person name="Price C."/>
            <person name="Quail M.A."/>
            <person name="Urushihara H."/>
            <person name="Hernandez J."/>
            <person name="Rabbinowitsch E."/>
            <person name="Steffen D."/>
            <person name="Sanders M."/>
            <person name="Ma J."/>
            <person name="Kohara Y."/>
            <person name="Sharp S."/>
            <person name="Simmonds M."/>
            <person name="Spiegler S."/>
            <person name="Tivey A."/>
            <person name="Sugano S."/>
            <person name="White B."/>
            <person name="Walker D."/>
            <person name="Woodward J."/>
            <person name="Winckler T."/>
            <person name="Tanaka Y."/>
            <person name="Shaulsky G."/>
            <person name="Schleicher M."/>
            <person name="Weinstock G."/>
            <person name="Rosenthal A."/>
            <person name="Cox E.C."/>
            <person name="Chisholm R.L."/>
            <person name="Gibbs R."/>
            <person name="Loomis W.F."/>
            <person name="Platzer M."/>
            <person name="Kay R.R."/>
            <person name="Williams J."/>
            <person name="Dear P.H."/>
            <person name="Noegel A.A."/>
            <person name="Barrell B."/>
            <person name="Kuspa A."/>
        </authorList>
    </citation>
    <scope>NUCLEOTIDE SEQUENCE [LARGE SCALE GENOMIC DNA]</scope>
    <source>
        <strain evidence="5 6">AX4</strain>
    </source>
</reference>
<feature type="compositionally biased region" description="Low complexity" evidence="4">
    <location>
        <begin position="727"/>
        <end position="754"/>
    </location>
</feature>
<feature type="compositionally biased region" description="Acidic residues" evidence="4">
    <location>
        <begin position="155"/>
        <end position="172"/>
    </location>
</feature>
<dbReference type="PANTHER" id="PTHR14150">
    <property type="entry name" value="U3 SMALL NUCLEOLAR RNA-ASSOCIATED PROTEIN 14"/>
    <property type="match status" value="1"/>
</dbReference>
<evidence type="ECO:0000256" key="3">
    <source>
        <dbReference type="ARBA" id="ARBA00023242"/>
    </source>
</evidence>
<evidence type="ECO:0000256" key="2">
    <source>
        <dbReference type="ARBA" id="ARBA00022553"/>
    </source>
</evidence>
<dbReference type="Reactome" id="R-DDI-6791226">
    <property type="pathway name" value="Major pathway of rRNA processing in the nucleolus and cytosol"/>
</dbReference>
<dbReference type="RefSeq" id="XP_641823.1">
    <property type="nucleotide sequence ID" value="XM_636731.1"/>
</dbReference>
<feature type="compositionally biased region" description="Polar residues" evidence="4">
    <location>
        <begin position="761"/>
        <end position="771"/>
    </location>
</feature>
<feature type="compositionally biased region" description="Acidic residues" evidence="4">
    <location>
        <begin position="95"/>
        <end position="110"/>
    </location>
</feature>
<comment type="subcellular location">
    <subcellularLocation>
        <location evidence="1">Nucleus</location>
        <location evidence="1">Nucleolus</location>
    </subcellularLocation>
</comment>
<feature type="compositionally biased region" description="Basic and acidic residues" evidence="4">
    <location>
        <begin position="677"/>
        <end position="689"/>
    </location>
</feature>
<dbReference type="STRING" id="44689.Q54WV7"/>
<dbReference type="GO" id="GO:0032040">
    <property type="term" value="C:small-subunit processome"/>
    <property type="evidence" value="ECO:0000318"/>
    <property type="project" value="GO_Central"/>
</dbReference>
<protein>
    <submittedName>
        <fullName evidence="5">U3 snoRNP protein</fullName>
    </submittedName>
</protein>
<dbReference type="dictyBase" id="DDB_G0279371">
    <property type="gene designation" value="utp14"/>
</dbReference>
<dbReference type="PRO" id="PR:Q54WV7"/>
<feature type="region of interest" description="Disordered" evidence="4">
    <location>
        <begin position="659"/>
        <end position="805"/>
    </location>
</feature>
<feature type="region of interest" description="Disordered" evidence="4">
    <location>
        <begin position="505"/>
        <end position="551"/>
    </location>
</feature>
<feature type="compositionally biased region" description="Basic and acidic residues" evidence="4">
    <location>
        <begin position="111"/>
        <end position="122"/>
    </location>
</feature>
<dbReference type="GlyGen" id="Q54WV7">
    <property type="glycosylation" value="1 site"/>
</dbReference>
<evidence type="ECO:0000256" key="4">
    <source>
        <dbReference type="SAM" id="MobiDB-lite"/>
    </source>
</evidence>
<proteinExistence type="predicted"/>
<accession>Q54WV7</accession>